<feature type="compositionally biased region" description="Low complexity" evidence="1">
    <location>
        <begin position="47"/>
        <end position="56"/>
    </location>
</feature>
<organism evidence="3 4">
    <name type="scientific">Chara braunii</name>
    <name type="common">Braun's stonewort</name>
    <dbReference type="NCBI Taxonomy" id="69332"/>
    <lineage>
        <taxon>Eukaryota</taxon>
        <taxon>Viridiplantae</taxon>
        <taxon>Streptophyta</taxon>
        <taxon>Charophyceae</taxon>
        <taxon>Charales</taxon>
        <taxon>Characeae</taxon>
        <taxon>Chara</taxon>
    </lineage>
</organism>
<comment type="caution">
    <text evidence="3">The sequence shown here is derived from an EMBL/GenBank/DDBJ whole genome shotgun (WGS) entry which is preliminary data.</text>
</comment>
<gene>
    <name evidence="3" type="ORF">CBR_g19402</name>
</gene>
<feature type="region of interest" description="Disordered" evidence="1">
    <location>
        <begin position="107"/>
        <end position="140"/>
    </location>
</feature>
<evidence type="ECO:0000256" key="1">
    <source>
        <dbReference type="SAM" id="MobiDB-lite"/>
    </source>
</evidence>
<feature type="compositionally biased region" description="Basic and acidic residues" evidence="1">
    <location>
        <begin position="113"/>
        <end position="125"/>
    </location>
</feature>
<feature type="region of interest" description="Disordered" evidence="1">
    <location>
        <begin position="40"/>
        <end position="61"/>
    </location>
</feature>
<protein>
    <recommendedName>
        <fullName evidence="2">TFIIS N-terminal domain-containing protein</fullName>
    </recommendedName>
</protein>
<evidence type="ECO:0000313" key="4">
    <source>
        <dbReference type="Proteomes" id="UP000265515"/>
    </source>
</evidence>
<dbReference type="AlphaFoldDB" id="A0A388KXU9"/>
<proteinExistence type="predicted"/>
<keyword evidence="4" id="KW-1185">Reference proteome</keyword>
<dbReference type="Gramene" id="GBG74889">
    <property type="protein sequence ID" value="GBG74889"/>
    <property type="gene ID" value="CBR_g19402"/>
</dbReference>
<feature type="domain" description="TFIIS N-terminal" evidence="2">
    <location>
        <begin position="144"/>
        <end position="184"/>
    </location>
</feature>
<dbReference type="EMBL" id="BFEA01000213">
    <property type="protein sequence ID" value="GBG74889.1"/>
    <property type="molecule type" value="Genomic_DNA"/>
</dbReference>
<dbReference type="Proteomes" id="UP000265515">
    <property type="component" value="Unassembled WGS sequence"/>
</dbReference>
<name>A0A388KXU9_CHABU</name>
<dbReference type="InterPro" id="IPR017923">
    <property type="entry name" value="TFIIS_N"/>
</dbReference>
<accession>A0A388KXU9</accession>
<sequence>MQELNELEPQLLAWVRSKPDLQMVAQLKALARQLSHVVPGRYRPRSSGDSDAGSADEPATSVNAAVAVLRSLTRVNGREDRTRDNDMRSSAVREVYLVYTAHNSVQNEEWDDHVEGEGNSAEKEPGGLTRGRRRSVPGVPRPRVNLELLEASQIARPVALLRCHSENAVSEAAEKLAAHWANQITKFFFLCGASSV</sequence>
<evidence type="ECO:0000313" key="3">
    <source>
        <dbReference type="EMBL" id="GBG74889.1"/>
    </source>
</evidence>
<dbReference type="Pfam" id="PF08711">
    <property type="entry name" value="Med26"/>
    <property type="match status" value="1"/>
</dbReference>
<evidence type="ECO:0000259" key="2">
    <source>
        <dbReference type="Pfam" id="PF08711"/>
    </source>
</evidence>
<reference evidence="3 4" key="1">
    <citation type="journal article" date="2018" name="Cell">
        <title>The Chara Genome: Secondary Complexity and Implications for Plant Terrestrialization.</title>
        <authorList>
            <person name="Nishiyama T."/>
            <person name="Sakayama H."/>
            <person name="Vries J.D."/>
            <person name="Buschmann H."/>
            <person name="Saint-Marcoux D."/>
            <person name="Ullrich K.K."/>
            <person name="Haas F.B."/>
            <person name="Vanderstraeten L."/>
            <person name="Becker D."/>
            <person name="Lang D."/>
            <person name="Vosolsobe S."/>
            <person name="Rombauts S."/>
            <person name="Wilhelmsson P.K.I."/>
            <person name="Janitza P."/>
            <person name="Kern R."/>
            <person name="Heyl A."/>
            <person name="Rumpler F."/>
            <person name="Villalobos L.I.A.C."/>
            <person name="Clay J.M."/>
            <person name="Skokan R."/>
            <person name="Toyoda A."/>
            <person name="Suzuki Y."/>
            <person name="Kagoshima H."/>
            <person name="Schijlen E."/>
            <person name="Tajeshwar N."/>
            <person name="Catarino B."/>
            <person name="Hetherington A.J."/>
            <person name="Saltykova A."/>
            <person name="Bonnot C."/>
            <person name="Breuninger H."/>
            <person name="Symeonidi A."/>
            <person name="Radhakrishnan G.V."/>
            <person name="Van Nieuwerburgh F."/>
            <person name="Deforce D."/>
            <person name="Chang C."/>
            <person name="Karol K.G."/>
            <person name="Hedrich R."/>
            <person name="Ulvskov P."/>
            <person name="Glockner G."/>
            <person name="Delwiche C.F."/>
            <person name="Petrasek J."/>
            <person name="Van de Peer Y."/>
            <person name="Friml J."/>
            <person name="Beilby M."/>
            <person name="Dolan L."/>
            <person name="Kohara Y."/>
            <person name="Sugano S."/>
            <person name="Fujiyama A."/>
            <person name="Delaux P.-M."/>
            <person name="Quint M."/>
            <person name="TheiBen G."/>
            <person name="Hagemann M."/>
            <person name="Harholt J."/>
            <person name="Dunand C."/>
            <person name="Zachgo S."/>
            <person name="Langdale J."/>
            <person name="Maumus F."/>
            <person name="Straeten D.V.D."/>
            <person name="Gould S.B."/>
            <person name="Rensing S.A."/>
        </authorList>
    </citation>
    <scope>NUCLEOTIDE SEQUENCE [LARGE SCALE GENOMIC DNA]</scope>
    <source>
        <strain evidence="3 4">S276</strain>
    </source>
</reference>